<evidence type="ECO:0000256" key="2">
    <source>
        <dbReference type="SAM" id="MobiDB-lite"/>
    </source>
</evidence>
<dbReference type="GeneID" id="114856151"/>
<organism evidence="3 4">
    <name type="scientific">Betta splendens</name>
    <name type="common">Siamese fighting fish</name>
    <dbReference type="NCBI Taxonomy" id="158456"/>
    <lineage>
        <taxon>Eukaryota</taxon>
        <taxon>Metazoa</taxon>
        <taxon>Chordata</taxon>
        <taxon>Craniata</taxon>
        <taxon>Vertebrata</taxon>
        <taxon>Euteleostomi</taxon>
        <taxon>Actinopterygii</taxon>
        <taxon>Neopterygii</taxon>
        <taxon>Teleostei</taxon>
        <taxon>Neoteleostei</taxon>
        <taxon>Acanthomorphata</taxon>
        <taxon>Anabantaria</taxon>
        <taxon>Anabantiformes</taxon>
        <taxon>Anabantoidei</taxon>
        <taxon>Osphronemidae</taxon>
        <taxon>Betta</taxon>
    </lineage>
</organism>
<dbReference type="RefSeq" id="XP_029007695.1">
    <property type="nucleotide sequence ID" value="XM_029151862.3"/>
</dbReference>
<proteinExistence type="predicted"/>
<dbReference type="OrthoDB" id="195843at2759"/>
<evidence type="ECO:0000256" key="1">
    <source>
        <dbReference type="SAM" id="Coils"/>
    </source>
</evidence>
<sequence length="1199" mass="143998">MYSDLRKLLPRPRPTSVRPNGETKLVRDVYTRKVPYRVGYNWNRGGRLKELRIRHLARKFLKIWMKNTFGRVRPHKAKTYYNIVILRRTFESWRDEWWTSRREWSLALRAECHHRYYLYNLVFRSWRTFLSLQREKKTKLQHAQTFADRQHMRLVWDRWKVFIEMRRMKKRMLASALELNRHVTLRSAWCLWQARLQQCHELDALEGQVLKRRALTLQRKAWFQWKEMHAAACRQKEKESEASLHFILTQKRKALHQWIRYVSFCQNKKKSKAVAERAVYLHLVKACWSKWSNALHQRWSEEERLQTSSNLSKRSIQRRALDRWKVYVTLCREEAERNRMASQHYHHHLLNAGLQGLSINIMWNKTNRLNNNMAVQHYHQTTLCKSWKLWQDSLEESEDRSFQPLTEMAQKNYRTSLLSSCLKYWRERLSQQRHLKELEHRAEIWFTERMLPRGFNSWVEFTLQSRLCKQRRQKAEVYNQQRQYMWVFYTWWGQSEKLRAQRLSEQTAVLHERRCCTQRAWSRWRQRTKQQIQAVEKEKALDHLYRSRLLHKALTDWKDNSTEIRERRNREQQACHQGDLRCLKWAVEKWKKFVHSQRMKKSKLAQIQRYNERKLLKHTFVAWKSHHSQMSRIHAHANELNTRQTQNFHRMVLSTWRENTMLLAEDRLKEQQAQNHFQNVLQLKVFFAWREAAQHAVSRRHQQEETISRAQRSINQVRLLWSFRQWRKQTREGQRERMCMEKARLHHNAKILCKALKGWKTHHVQHRKNKVMKRQGVLLLRLKMYQTYFEQWKIKLLHSRREAKQTERALWHWSLTLQAKVLYGWRLWVTDQRRKQEQAAIAAQIYRDKLLKEGVTCILTYAAQMNDLTSTLTHLSQEQRSRHLQRVVKRCAMRWKQRALCKSPEKRKDHGKAPNKSVTFHLTTPGLRSLSTSESLEQEAEDGRLLKQIPPCMPRRQPRRREELFGSPQTEMSFKNTQRTCDINSAETSSKLREDSRSSYTSTHQTTITSADVVQPNKCTTQSQDVLLPPSAFMTTATKVMASSSGYGHARLATSFKHHSSVHSAVRPRASCGETVADATVDPASALTKELMDIQLEMKNFQQDKKQLRAWQKLKDVLENWLQMSGKEEQMEKNETLQELKQLEQRIDKLSSKVAKQKPAMLLHVERIQHLQTVLQTSGVSLLLQQTKEVETTHSVLTT</sequence>
<evidence type="ECO:0000313" key="4">
    <source>
        <dbReference type="RefSeq" id="XP_029007695.1"/>
    </source>
</evidence>
<dbReference type="KEGG" id="bspl:114856151"/>
<accession>A0A6P7MN42</accession>
<keyword evidence="1" id="KW-0175">Coiled coil</keyword>
<name>A0A6P7MN42_BETSP</name>
<reference evidence="4" key="1">
    <citation type="submission" date="2025-08" db="UniProtKB">
        <authorList>
            <consortium name="RefSeq"/>
        </authorList>
    </citation>
    <scope>IDENTIFICATION</scope>
</reference>
<evidence type="ECO:0000313" key="3">
    <source>
        <dbReference type="Proteomes" id="UP000515150"/>
    </source>
</evidence>
<dbReference type="PANTHER" id="PTHR22028:SF4">
    <property type="entry name" value="PROTEIN SFI1 HOMOLOG"/>
    <property type="match status" value="1"/>
</dbReference>
<dbReference type="InterPro" id="IPR052270">
    <property type="entry name" value="CACF_protein"/>
</dbReference>
<dbReference type="Proteomes" id="UP000515150">
    <property type="component" value="Chromosome 5"/>
</dbReference>
<feature type="region of interest" description="Disordered" evidence="2">
    <location>
        <begin position="985"/>
        <end position="1004"/>
    </location>
</feature>
<dbReference type="GO" id="GO:0019902">
    <property type="term" value="F:phosphatase binding"/>
    <property type="evidence" value="ECO:0007669"/>
    <property type="project" value="TreeGrafter"/>
</dbReference>
<dbReference type="AlphaFoldDB" id="A0A6P7MN42"/>
<dbReference type="PANTHER" id="PTHR22028">
    <property type="entry name" value="SFI1 SPINDLE BODY DOMAIN-CONTAINING PROTEIN-RELATED"/>
    <property type="match status" value="1"/>
</dbReference>
<dbReference type="InParanoid" id="A0A6P7MN42"/>
<feature type="coiled-coil region" evidence="1">
    <location>
        <begin position="1084"/>
        <end position="1153"/>
    </location>
</feature>
<protein>
    <submittedName>
        <fullName evidence="4">Protein SFI1 homolog isoform X1</fullName>
    </submittedName>
</protein>
<dbReference type="CTD" id="9814"/>
<keyword evidence="3" id="KW-1185">Reference proteome</keyword>
<gene>
    <name evidence="4" type="primary">sfi1</name>
</gene>